<keyword evidence="1" id="KW-0812">Transmembrane</keyword>
<dbReference type="InterPro" id="IPR043713">
    <property type="entry name" value="DUF5654"/>
</dbReference>
<proteinExistence type="predicted"/>
<dbReference type="AlphaFoldDB" id="A0A1F7W7X6"/>
<dbReference type="Proteomes" id="UP000176501">
    <property type="component" value="Unassembled WGS sequence"/>
</dbReference>
<gene>
    <name evidence="2" type="ORF">A2304_04080</name>
</gene>
<accession>A0A1F7W7X6</accession>
<dbReference type="Pfam" id="PF18898">
    <property type="entry name" value="DUF5654"/>
    <property type="match status" value="1"/>
</dbReference>
<comment type="caution">
    <text evidence="2">The sequence shown here is derived from an EMBL/GenBank/DDBJ whole genome shotgun (WGS) entry which is preliminary data.</text>
</comment>
<evidence type="ECO:0000313" key="2">
    <source>
        <dbReference type="EMBL" id="OGL98901.1"/>
    </source>
</evidence>
<evidence type="ECO:0000256" key="1">
    <source>
        <dbReference type="SAM" id="Phobius"/>
    </source>
</evidence>
<dbReference type="EMBL" id="MGFE01000012">
    <property type="protein sequence ID" value="OGL98901.1"/>
    <property type="molecule type" value="Genomic_DNA"/>
</dbReference>
<organism evidence="2 3">
    <name type="scientific">Candidatus Uhrbacteria bacterium RIFOXYB2_FULL_57_15</name>
    <dbReference type="NCBI Taxonomy" id="1802422"/>
    <lineage>
        <taxon>Bacteria</taxon>
        <taxon>Candidatus Uhriibacteriota</taxon>
    </lineage>
</organism>
<reference evidence="2 3" key="1">
    <citation type="journal article" date="2016" name="Nat. Commun.">
        <title>Thousands of microbial genomes shed light on interconnected biogeochemical processes in an aquifer system.</title>
        <authorList>
            <person name="Anantharaman K."/>
            <person name="Brown C.T."/>
            <person name="Hug L.A."/>
            <person name="Sharon I."/>
            <person name="Castelle C.J."/>
            <person name="Probst A.J."/>
            <person name="Thomas B.C."/>
            <person name="Singh A."/>
            <person name="Wilkins M.J."/>
            <person name="Karaoz U."/>
            <person name="Brodie E.L."/>
            <person name="Williams K.H."/>
            <person name="Hubbard S.S."/>
            <person name="Banfield J.F."/>
        </authorList>
    </citation>
    <scope>NUCLEOTIDE SEQUENCE [LARGE SCALE GENOMIC DNA]</scope>
</reference>
<keyword evidence="1" id="KW-1133">Transmembrane helix</keyword>
<feature type="transmembrane region" description="Helical" evidence="1">
    <location>
        <begin position="47"/>
        <end position="67"/>
    </location>
</feature>
<protein>
    <submittedName>
        <fullName evidence="2">Uncharacterized protein</fullName>
    </submittedName>
</protein>
<evidence type="ECO:0000313" key="3">
    <source>
        <dbReference type="Proteomes" id="UP000176501"/>
    </source>
</evidence>
<keyword evidence="1" id="KW-0472">Membrane</keyword>
<name>A0A1F7W7X6_9BACT</name>
<sequence>MMSNALKLELVEKMTTLVAAGFGLVAGLAWNQAIQDLFKLLFPEQGGLIAKFLYAILITVIVVLVTTKLSRMSNVLKEKLNT</sequence>